<protein>
    <submittedName>
        <fullName evidence="1">Uncharacterized protein</fullName>
    </submittedName>
</protein>
<keyword evidence="2" id="KW-1185">Reference proteome</keyword>
<dbReference type="EMBL" id="JARZHI010000081">
    <property type="protein sequence ID" value="MDI1436414.1"/>
    <property type="molecule type" value="Genomic_DNA"/>
</dbReference>
<dbReference type="Proteomes" id="UP001160301">
    <property type="component" value="Unassembled WGS sequence"/>
</dbReference>
<accession>A0ABT6P724</accession>
<evidence type="ECO:0000313" key="1">
    <source>
        <dbReference type="EMBL" id="MDI1436414.1"/>
    </source>
</evidence>
<name>A0ABT6P724_9BACT</name>
<sequence>MRNGYFREGLASFGTYTAVKSRAPSRMGMRYSYFVYLDRMNSARAFDASPSLVAAGAAAGAESGGGVGAAFSST</sequence>
<evidence type="ECO:0000313" key="2">
    <source>
        <dbReference type="Proteomes" id="UP001160301"/>
    </source>
</evidence>
<gene>
    <name evidence="1" type="ORF">QHF89_43315</name>
</gene>
<comment type="caution">
    <text evidence="1">The sequence shown here is derived from an EMBL/GenBank/DDBJ whole genome shotgun (WGS) entry which is preliminary data.</text>
</comment>
<proteinExistence type="predicted"/>
<reference evidence="1 2" key="1">
    <citation type="submission" date="2023-04" db="EMBL/GenBank/DDBJ databases">
        <title>The genome sequence of Polyangium sorediatum DSM14670.</title>
        <authorList>
            <person name="Zhang X."/>
        </authorList>
    </citation>
    <scope>NUCLEOTIDE SEQUENCE [LARGE SCALE GENOMIC DNA]</scope>
    <source>
        <strain evidence="1 2">DSM 14670</strain>
    </source>
</reference>
<organism evidence="1 2">
    <name type="scientific">Polyangium sorediatum</name>
    <dbReference type="NCBI Taxonomy" id="889274"/>
    <lineage>
        <taxon>Bacteria</taxon>
        <taxon>Pseudomonadati</taxon>
        <taxon>Myxococcota</taxon>
        <taxon>Polyangia</taxon>
        <taxon>Polyangiales</taxon>
        <taxon>Polyangiaceae</taxon>
        <taxon>Polyangium</taxon>
    </lineage>
</organism>